<evidence type="ECO:0000313" key="1">
    <source>
        <dbReference type="EMBL" id="VAX35344.1"/>
    </source>
</evidence>
<name>A0A3B1DH32_9ZZZZ</name>
<reference evidence="1" key="1">
    <citation type="submission" date="2018-06" db="EMBL/GenBank/DDBJ databases">
        <authorList>
            <person name="Zhirakovskaya E."/>
        </authorList>
    </citation>
    <scope>NUCLEOTIDE SEQUENCE</scope>
</reference>
<proteinExistence type="predicted"/>
<dbReference type="EMBL" id="UOGJ01000046">
    <property type="protein sequence ID" value="VAX35344.1"/>
    <property type="molecule type" value="Genomic_DNA"/>
</dbReference>
<organism evidence="1">
    <name type="scientific">hydrothermal vent metagenome</name>
    <dbReference type="NCBI Taxonomy" id="652676"/>
    <lineage>
        <taxon>unclassified sequences</taxon>
        <taxon>metagenomes</taxon>
        <taxon>ecological metagenomes</taxon>
    </lineage>
</organism>
<dbReference type="InterPro" id="IPR045584">
    <property type="entry name" value="Pilin-like"/>
</dbReference>
<accession>A0A3B1DH32</accession>
<sequence length="192" mass="22702">MEVLIVTSLIAMVSATVYSMVTMGVKVWRRNQQLVIEEDVAIFFDKLSRDLRNTFVYSHFSFEGGEQKISFPTMVHTLVDRRSGGNPNEYHDQMGLVKYSYDGLTNILYRQQANYSQALNKRFVQKQSIVQGIEKVRFRYFYLTENREIFSSTVRETYPSIIEVEVEFEDQKGRRKMNKLIKIEVENYEFKE</sequence>
<dbReference type="SUPFAM" id="SSF54523">
    <property type="entry name" value="Pili subunits"/>
    <property type="match status" value="1"/>
</dbReference>
<protein>
    <recommendedName>
        <fullName evidence="2">Type II secretion system protein</fullName>
    </recommendedName>
</protein>
<dbReference type="AlphaFoldDB" id="A0A3B1DH32"/>
<gene>
    <name evidence="1" type="ORF">MNBD_UNCLBAC01-27</name>
</gene>
<evidence type="ECO:0008006" key="2">
    <source>
        <dbReference type="Google" id="ProtNLM"/>
    </source>
</evidence>